<dbReference type="PANTHER" id="PTHR47751">
    <property type="entry name" value="SUPERFAMILY HYDROLASE, PUTATIVE (AFU_ORTHOLOGUE AFUA_2G16580)-RELATED"/>
    <property type="match status" value="1"/>
</dbReference>
<accession>A0A1I4NTF6</accession>
<dbReference type="SUPFAM" id="SSF53474">
    <property type="entry name" value="alpha/beta-Hydrolases"/>
    <property type="match status" value="1"/>
</dbReference>
<keyword evidence="1" id="KW-0732">Signal</keyword>
<sequence>MNLKLKVSIAMLALGLMGIGHGGQEVSAREVKRGNHPAVTMERRALQEVNPSTIKSPNENPFGLVYQGAITRNVPGQVNIHPIIYDLNGIKISANVYTPAGYDKASKKQYPALVVAHPNGGVKEQVAGLYAQRMAEKGYITVAADASFQGASGGYPRNVDKPAYRVEDIHGMADVISSYPGVDTERLGILGICGGGGYTLKAAQTDKRFKAVATLSMFNTGIVRRDGFMDSQKDTIQKRLQQASAARAQEVAGGEVQYTPDMLDMELSKEQLAKMPDLYSEGYEYYGKTHAHPNSTFRYTVSSTLDLVTFDAANNMNLIGQPLLMIAGSNADTFYMTEQAFAAATGTNDKELFLLQGATHIQTYWVPEYVNQTVDKLTGFYGKHL</sequence>
<dbReference type="InterPro" id="IPR051411">
    <property type="entry name" value="Polyketide_trans_af380"/>
</dbReference>
<keyword evidence="4" id="KW-1185">Reference proteome</keyword>
<dbReference type="Gene3D" id="1.10.10.800">
    <property type="match status" value="1"/>
</dbReference>
<gene>
    <name evidence="3" type="ORF">SAMN04490355_10526</name>
</gene>
<organism evidence="3 4">
    <name type="scientific">Pelosinus propionicus DSM 13327</name>
    <dbReference type="NCBI Taxonomy" id="1123291"/>
    <lineage>
        <taxon>Bacteria</taxon>
        <taxon>Bacillati</taxon>
        <taxon>Bacillota</taxon>
        <taxon>Negativicutes</taxon>
        <taxon>Selenomonadales</taxon>
        <taxon>Sporomusaceae</taxon>
        <taxon>Pelosinus</taxon>
    </lineage>
</organism>
<dbReference type="EMBL" id="FOTS01000052">
    <property type="protein sequence ID" value="SFM18739.1"/>
    <property type="molecule type" value="Genomic_DNA"/>
</dbReference>
<dbReference type="Gene3D" id="3.40.50.1820">
    <property type="entry name" value="alpha/beta hydrolase"/>
    <property type="match status" value="1"/>
</dbReference>
<reference evidence="4" key="1">
    <citation type="submission" date="2016-10" db="EMBL/GenBank/DDBJ databases">
        <authorList>
            <person name="Varghese N."/>
            <person name="Submissions S."/>
        </authorList>
    </citation>
    <scope>NUCLEOTIDE SEQUENCE [LARGE SCALE GENOMIC DNA]</scope>
    <source>
        <strain evidence="4">DSM 13327</strain>
    </source>
</reference>
<evidence type="ECO:0000259" key="2">
    <source>
        <dbReference type="Pfam" id="PF02129"/>
    </source>
</evidence>
<dbReference type="AlphaFoldDB" id="A0A1I4NTF6"/>
<dbReference type="InterPro" id="IPR000383">
    <property type="entry name" value="Xaa-Pro-like_dom"/>
</dbReference>
<feature type="chain" id="PRO_5038683872" description="Xaa-Pro dipeptidyl-peptidase-like domain-containing protein" evidence="1">
    <location>
        <begin position="23"/>
        <end position="385"/>
    </location>
</feature>
<name>A0A1I4NTF6_9FIRM</name>
<dbReference type="InterPro" id="IPR029058">
    <property type="entry name" value="AB_hydrolase_fold"/>
</dbReference>
<evidence type="ECO:0000256" key="1">
    <source>
        <dbReference type="SAM" id="SignalP"/>
    </source>
</evidence>
<dbReference type="STRING" id="1123291.SAMN04490355_10526"/>
<evidence type="ECO:0000313" key="4">
    <source>
        <dbReference type="Proteomes" id="UP000199520"/>
    </source>
</evidence>
<dbReference type="Pfam" id="PF02129">
    <property type="entry name" value="Peptidase_S15"/>
    <property type="match status" value="1"/>
</dbReference>
<dbReference type="GO" id="GO:0016787">
    <property type="term" value="F:hydrolase activity"/>
    <property type="evidence" value="ECO:0007669"/>
    <property type="project" value="InterPro"/>
</dbReference>
<dbReference type="PANTHER" id="PTHR47751:SF1">
    <property type="entry name" value="SUPERFAMILY HYDROLASE, PUTATIVE (AFU_ORTHOLOGUE AFUA_2G16580)-RELATED"/>
    <property type="match status" value="1"/>
</dbReference>
<evidence type="ECO:0000313" key="3">
    <source>
        <dbReference type="EMBL" id="SFM18739.1"/>
    </source>
</evidence>
<feature type="domain" description="Xaa-Pro dipeptidyl-peptidase-like" evidence="2">
    <location>
        <begin position="89"/>
        <end position="357"/>
    </location>
</feature>
<protein>
    <recommendedName>
        <fullName evidence="2">Xaa-Pro dipeptidyl-peptidase-like domain-containing protein</fullName>
    </recommendedName>
</protein>
<feature type="signal peptide" evidence="1">
    <location>
        <begin position="1"/>
        <end position="22"/>
    </location>
</feature>
<dbReference type="Proteomes" id="UP000199520">
    <property type="component" value="Unassembled WGS sequence"/>
</dbReference>
<proteinExistence type="predicted"/>